<keyword evidence="1" id="KW-1133">Transmembrane helix</keyword>
<evidence type="ECO:0000313" key="2">
    <source>
        <dbReference type="EMBL" id="QSB05487.1"/>
    </source>
</evidence>
<dbReference type="EMBL" id="CP070496">
    <property type="protein sequence ID" value="QSB05487.1"/>
    <property type="molecule type" value="Genomic_DNA"/>
</dbReference>
<feature type="transmembrane region" description="Helical" evidence="1">
    <location>
        <begin position="7"/>
        <end position="25"/>
    </location>
</feature>
<gene>
    <name evidence="2" type="ORF">JQS30_00640</name>
</gene>
<evidence type="ECO:0000313" key="3">
    <source>
        <dbReference type="Proteomes" id="UP000662939"/>
    </source>
</evidence>
<reference evidence="2" key="1">
    <citation type="submission" date="2021-02" db="EMBL/GenBank/DDBJ databases">
        <title>Natronoglycomyces albus gen. nov., sp. nov, a haloalkaliphilic actinobacterium from a soda solonchak soil.</title>
        <authorList>
            <person name="Sorokin D.Y."/>
            <person name="Khijniak T.V."/>
            <person name="Zakharycheva A.P."/>
            <person name="Boueva O.V."/>
            <person name="Ariskina E.V."/>
            <person name="Hahnke R.L."/>
            <person name="Bunk B."/>
            <person name="Sproer C."/>
            <person name="Schumann P."/>
            <person name="Evtushenko L.I."/>
            <person name="Kublanov I.V."/>
        </authorList>
    </citation>
    <scope>NUCLEOTIDE SEQUENCE</scope>
    <source>
        <strain evidence="2">DSM 106290</strain>
    </source>
</reference>
<dbReference type="RefSeq" id="WP_213171495.1">
    <property type="nucleotide sequence ID" value="NZ_CP070496.1"/>
</dbReference>
<keyword evidence="1" id="KW-0812">Transmembrane</keyword>
<sequence length="173" mass="19319">MITTKRIAWGVFWTTVAVLASIYFMTLPPKIPQDEALAHADSIITMVEDGIDSSTILRGVTIVEGERSTITCEGPTRGNQYFVSVFYELESENHGAEEMFREVDTILERVETIEVVEPSNFEDEIAKVIDENHTQGGLIDYTSNGNLDLSIRVGAHQVDGPVWITIRSACLRR</sequence>
<protein>
    <submittedName>
        <fullName evidence="2">Uncharacterized protein</fullName>
    </submittedName>
</protein>
<dbReference type="AlphaFoldDB" id="A0A895XKB5"/>
<accession>A0A895XKB5</accession>
<keyword evidence="3" id="KW-1185">Reference proteome</keyword>
<evidence type="ECO:0000256" key="1">
    <source>
        <dbReference type="SAM" id="Phobius"/>
    </source>
</evidence>
<dbReference type="KEGG" id="nav:JQS30_00640"/>
<organism evidence="2 3">
    <name type="scientific">Natronoglycomyces albus</name>
    <dbReference type="NCBI Taxonomy" id="2811108"/>
    <lineage>
        <taxon>Bacteria</taxon>
        <taxon>Bacillati</taxon>
        <taxon>Actinomycetota</taxon>
        <taxon>Actinomycetes</taxon>
        <taxon>Glycomycetales</taxon>
        <taxon>Glycomycetaceae</taxon>
        <taxon>Natronoglycomyces</taxon>
    </lineage>
</organism>
<name>A0A895XKB5_9ACTN</name>
<proteinExistence type="predicted"/>
<dbReference type="Proteomes" id="UP000662939">
    <property type="component" value="Chromosome"/>
</dbReference>
<keyword evidence="1" id="KW-0472">Membrane</keyword>